<organism evidence="2 3">
    <name type="scientific">Helianthus annuus</name>
    <name type="common">Common sunflower</name>
    <dbReference type="NCBI Taxonomy" id="4232"/>
    <lineage>
        <taxon>Eukaryota</taxon>
        <taxon>Viridiplantae</taxon>
        <taxon>Streptophyta</taxon>
        <taxon>Embryophyta</taxon>
        <taxon>Tracheophyta</taxon>
        <taxon>Spermatophyta</taxon>
        <taxon>Magnoliopsida</taxon>
        <taxon>eudicotyledons</taxon>
        <taxon>Gunneridae</taxon>
        <taxon>Pentapetalae</taxon>
        <taxon>asterids</taxon>
        <taxon>campanulids</taxon>
        <taxon>Asterales</taxon>
        <taxon>Asteraceae</taxon>
        <taxon>Asteroideae</taxon>
        <taxon>Heliantheae alliance</taxon>
        <taxon>Heliantheae</taxon>
        <taxon>Helianthus</taxon>
    </lineage>
</organism>
<name>A0A9K3NJF0_HELAN</name>
<dbReference type="GO" id="GO:0006879">
    <property type="term" value="P:intracellular iron ion homeostasis"/>
    <property type="evidence" value="ECO:0007669"/>
    <property type="project" value="InterPro"/>
</dbReference>
<protein>
    <recommendedName>
        <fullName evidence="4">Myc-type, basic helix-loop-helix (BHLH) domain-containing protein</fullName>
    </recommendedName>
</protein>
<reference evidence="2" key="1">
    <citation type="journal article" date="2017" name="Nature">
        <title>The sunflower genome provides insights into oil metabolism, flowering and Asterid evolution.</title>
        <authorList>
            <person name="Badouin H."/>
            <person name="Gouzy J."/>
            <person name="Grassa C.J."/>
            <person name="Murat F."/>
            <person name="Staton S.E."/>
            <person name="Cottret L."/>
            <person name="Lelandais-Briere C."/>
            <person name="Owens G.L."/>
            <person name="Carrere S."/>
            <person name="Mayjonade B."/>
            <person name="Legrand L."/>
            <person name="Gill N."/>
            <person name="Kane N.C."/>
            <person name="Bowers J.E."/>
            <person name="Hubner S."/>
            <person name="Bellec A."/>
            <person name="Berard A."/>
            <person name="Berges H."/>
            <person name="Blanchet N."/>
            <person name="Boniface M.C."/>
            <person name="Brunel D."/>
            <person name="Catrice O."/>
            <person name="Chaidir N."/>
            <person name="Claudel C."/>
            <person name="Donnadieu C."/>
            <person name="Faraut T."/>
            <person name="Fievet G."/>
            <person name="Helmstetter N."/>
            <person name="King M."/>
            <person name="Knapp S.J."/>
            <person name="Lai Z."/>
            <person name="Le Paslier M.C."/>
            <person name="Lippi Y."/>
            <person name="Lorenzon L."/>
            <person name="Mandel J.R."/>
            <person name="Marage G."/>
            <person name="Marchand G."/>
            <person name="Marquand E."/>
            <person name="Bret-Mestries E."/>
            <person name="Morien E."/>
            <person name="Nambeesan S."/>
            <person name="Nguyen T."/>
            <person name="Pegot-Espagnet P."/>
            <person name="Pouilly N."/>
            <person name="Raftis F."/>
            <person name="Sallet E."/>
            <person name="Schiex T."/>
            <person name="Thomas J."/>
            <person name="Vandecasteele C."/>
            <person name="Vares D."/>
            <person name="Vear F."/>
            <person name="Vautrin S."/>
            <person name="Crespi M."/>
            <person name="Mangin B."/>
            <person name="Burke J.M."/>
            <person name="Salse J."/>
            <person name="Munos S."/>
            <person name="Vincourt P."/>
            <person name="Rieseberg L.H."/>
            <person name="Langlade N.B."/>
        </authorList>
    </citation>
    <scope>NUCLEOTIDE SEQUENCE</scope>
    <source>
        <tissue evidence="2">Leaves</tissue>
    </source>
</reference>
<gene>
    <name evidence="2" type="ORF">HanXRQr2_Chr06g0253141</name>
</gene>
<evidence type="ECO:0000313" key="2">
    <source>
        <dbReference type="EMBL" id="KAF5801875.1"/>
    </source>
</evidence>
<dbReference type="Proteomes" id="UP000215914">
    <property type="component" value="Unassembled WGS sequence"/>
</dbReference>
<comment type="caution">
    <text evidence="2">The sequence shown here is derived from an EMBL/GenBank/DDBJ whole genome shotgun (WGS) entry which is preliminary data.</text>
</comment>
<dbReference type="AlphaFoldDB" id="A0A9K3NJF0"/>
<dbReference type="GO" id="GO:0003700">
    <property type="term" value="F:DNA-binding transcription factor activity"/>
    <property type="evidence" value="ECO:0007669"/>
    <property type="project" value="InterPro"/>
</dbReference>
<feature type="coiled-coil region" evidence="1">
    <location>
        <begin position="29"/>
        <end position="56"/>
    </location>
</feature>
<evidence type="ECO:0008006" key="4">
    <source>
        <dbReference type="Google" id="ProtNLM"/>
    </source>
</evidence>
<reference evidence="2" key="2">
    <citation type="submission" date="2020-06" db="EMBL/GenBank/DDBJ databases">
        <title>Helianthus annuus Genome sequencing and assembly Release 2.</title>
        <authorList>
            <person name="Gouzy J."/>
            <person name="Langlade N."/>
            <person name="Munos S."/>
        </authorList>
    </citation>
    <scope>NUCLEOTIDE SEQUENCE</scope>
    <source>
        <tissue evidence="2">Leaves</tissue>
    </source>
</reference>
<dbReference type="PANTHER" id="PTHR46133">
    <property type="entry name" value="BHLH TRANSCRIPTION FACTOR"/>
    <property type="match status" value="1"/>
</dbReference>
<accession>A0A9K3NJF0</accession>
<proteinExistence type="predicted"/>
<dbReference type="GO" id="GO:0046983">
    <property type="term" value="F:protein dimerization activity"/>
    <property type="evidence" value="ECO:0007669"/>
    <property type="project" value="InterPro"/>
</dbReference>
<dbReference type="OrthoDB" id="515493at2759"/>
<sequence length="118" mass="13510">MRCELTSKMLLESSSTLEPCRPATTYKEMNQLKEMNEKLSEEIKTLKKRKEQACEEKLVLKAGKAKMEQRVESMTNNLPPPVFMTPHPTAFQAAAIKMPFFSRIWLHSNVSASTTIYV</sequence>
<dbReference type="Gene3D" id="1.20.5.340">
    <property type="match status" value="1"/>
</dbReference>
<dbReference type="InterPro" id="IPR044818">
    <property type="entry name" value="ILR3-like"/>
</dbReference>
<keyword evidence="3" id="KW-1185">Reference proteome</keyword>
<dbReference type="PANTHER" id="PTHR46133:SF9">
    <property type="entry name" value="TRANSCRIPTION FACTOR BHLH104"/>
    <property type="match status" value="1"/>
</dbReference>
<dbReference type="Gramene" id="mRNA:HanXRQr2_Chr06g0253141">
    <property type="protein sequence ID" value="mRNA:HanXRQr2_Chr06g0253141"/>
    <property type="gene ID" value="HanXRQr2_Chr06g0253141"/>
</dbReference>
<dbReference type="EMBL" id="MNCJ02000321">
    <property type="protein sequence ID" value="KAF5801875.1"/>
    <property type="molecule type" value="Genomic_DNA"/>
</dbReference>
<keyword evidence="1" id="KW-0175">Coiled coil</keyword>
<evidence type="ECO:0000313" key="3">
    <source>
        <dbReference type="Proteomes" id="UP000215914"/>
    </source>
</evidence>
<evidence type="ECO:0000256" key="1">
    <source>
        <dbReference type="SAM" id="Coils"/>
    </source>
</evidence>